<accession>A0A3P7KUS0</accession>
<organism evidence="2 3">
    <name type="scientific">Strongylus vulgaris</name>
    <name type="common">Blood worm</name>
    <dbReference type="NCBI Taxonomy" id="40348"/>
    <lineage>
        <taxon>Eukaryota</taxon>
        <taxon>Metazoa</taxon>
        <taxon>Ecdysozoa</taxon>
        <taxon>Nematoda</taxon>
        <taxon>Chromadorea</taxon>
        <taxon>Rhabditida</taxon>
        <taxon>Rhabditina</taxon>
        <taxon>Rhabditomorpha</taxon>
        <taxon>Strongyloidea</taxon>
        <taxon>Strongylidae</taxon>
        <taxon>Strongylus</taxon>
    </lineage>
</organism>
<feature type="compositionally biased region" description="Low complexity" evidence="1">
    <location>
        <begin position="61"/>
        <end position="71"/>
    </location>
</feature>
<sequence length="325" mass="34210">MLPGVRQPSENSKKAANNDDSLVGPANIIAAEKLKGQMDNLRGEVKNQPDNSSPQGELTTSPASSQQQPSPNEVMEAAAATAGPVVPLMKPQIIAEAALNEEGGKDDKDATTLHDSIVQKAHKSALTNSKATSPKKRGTAAIPLIMLNQCAREPTKTTLPNKMTVISHSQGIPPTTQMHLPKQTILPQSPLTQSTLTARTLSSPRSPGTTVPLRRLLDTKGQNKPSIALSFSSQNALNSPTKSKLRSEQSNSSCSSTLSDGATTAIAQSPITAGLTSINRPRSVEEAANGAIAAMKEPSQSKYPNEIIIATEKALKTASPILPRK</sequence>
<dbReference type="OrthoDB" id="10622681at2759"/>
<dbReference type="Proteomes" id="UP000270094">
    <property type="component" value="Unassembled WGS sequence"/>
</dbReference>
<dbReference type="EMBL" id="UYYB01018200">
    <property type="protein sequence ID" value="VDM70932.1"/>
    <property type="molecule type" value="Genomic_DNA"/>
</dbReference>
<feature type="compositionally biased region" description="Basic and acidic residues" evidence="1">
    <location>
        <begin position="32"/>
        <end position="47"/>
    </location>
</feature>
<reference evidence="2 3" key="1">
    <citation type="submission" date="2018-11" db="EMBL/GenBank/DDBJ databases">
        <authorList>
            <consortium name="Pathogen Informatics"/>
        </authorList>
    </citation>
    <scope>NUCLEOTIDE SEQUENCE [LARGE SCALE GENOMIC DNA]</scope>
</reference>
<feature type="compositionally biased region" description="Polar residues" evidence="1">
    <location>
        <begin position="48"/>
        <end position="60"/>
    </location>
</feature>
<feature type="region of interest" description="Disordered" evidence="1">
    <location>
        <begin position="1"/>
        <end position="83"/>
    </location>
</feature>
<dbReference type="AlphaFoldDB" id="A0A3P7KUS0"/>
<proteinExistence type="predicted"/>
<evidence type="ECO:0000256" key="1">
    <source>
        <dbReference type="SAM" id="MobiDB-lite"/>
    </source>
</evidence>
<name>A0A3P7KUS0_STRVU</name>
<evidence type="ECO:0000313" key="2">
    <source>
        <dbReference type="EMBL" id="VDM70932.1"/>
    </source>
</evidence>
<evidence type="ECO:0000313" key="3">
    <source>
        <dbReference type="Proteomes" id="UP000270094"/>
    </source>
</evidence>
<protein>
    <submittedName>
        <fullName evidence="2">Uncharacterized protein</fullName>
    </submittedName>
</protein>
<gene>
    <name evidence="2" type="ORF">SVUK_LOCUS5930</name>
</gene>
<keyword evidence="3" id="KW-1185">Reference proteome</keyword>
<feature type="region of interest" description="Disordered" evidence="1">
    <location>
        <begin position="233"/>
        <end position="261"/>
    </location>
</feature>